<feature type="chain" id="PRO_5046540074" evidence="1">
    <location>
        <begin position="19"/>
        <end position="142"/>
    </location>
</feature>
<reference evidence="2 3" key="1">
    <citation type="submission" date="2024-09" db="EMBL/GenBank/DDBJ databases">
        <title>T2T genomes of carrot and Alternaria dauci and their utility for understanding host-pathogen interaction during carrot leaf blight disease.</title>
        <authorList>
            <person name="Liu W."/>
            <person name="Xu S."/>
            <person name="Ou C."/>
            <person name="Liu X."/>
            <person name="Zhuang F."/>
            <person name="Deng X.W."/>
        </authorList>
    </citation>
    <scope>NUCLEOTIDE SEQUENCE [LARGE SCALE GENOMIC DNA]</scope>
    <source>
        <strain evidence="2 3">A2016</strain>
    </source>
</reference>
<organism evidence="2 3">
    <name type="scientific">Alternaria dauci</name>
    <dbReference type="NCBI Taxonomy" id="48095"/>
    <lineage>
        <taxon>Eukaryota</taxon>
        <taxon>Fungi</taxon>
        <taxon>Dikarya</taxon>
        <taxon>Ascomycota</taxon>
        <taxon>Pezizomycotina</taxon>
        <taxon>Dothideomycetes</taxon>
        <taxon>Pleosporomycetidae</taxon>
        <taxon>Pleosporales</taxon>
        <taxon>Pleosporineae</taxon>
        <taxon>Pleosporaceae</taxon>
        <taxon>Alternaria</taxon>
        <taxon>Alternaria sect. Porri</taxon>
    </lineage>
</organism>
<evidence type="ECO:0000313" key="3">
    <source>
        <dbReference type="Proteomes" id="UP001578633"/>
    </source>
</evidence>
<sequence length="142" mass="14881">MRTSITSLLLSLAVASSAQEEIPGLNQPKDTECELVSPVVDGLHAVPTAAEFCSSLLSIPTVTVTSVAVSTSTLTSVVETLETTTLLSTFTNTDETSVTGTTTLTADAVTVTDTVTSTVDLCAPKVGTVFQQHLVYWKQEVD</sequence>
<dbReference type="Proteomes" id="UP001578633">
    <property type="component" value="Chromosome 5"/>
</dbReference>
<dbReference type="RefSeq" id="XP_069306648.1">
    <property type="nucleotide sequence ID" value="XM_069452483.1"/>
</dbReference>
<keyword evidence="3" id="KW-1185">Reference proteome</keyword>
<proteinExistence type="predicted"/>
<protein>
    <submittedName>
        <fullName evidence="2">Uncharacterized protein</fullName>
    </submittedName>
</protein>
<feature type="signal peptide" evidence="1">
    <location>
        <begin position="1"/>
        <end position="18"/>
    </location>
</feature>
<evidence type="ECO:0000256" key="1">
    <source>
        <dbReference type="SAM" id="SignalP"/>
    </source>
</evidence>
<keyword evidence="1" id="KW-0732">Signal</keyword>
<evidence type="ECO:0000313" key="2">
    <source>
        <dbReference type="EMBL" id="KAL1796064.1"/>
    </source>
</evidence>
<comment type="caution">
    <text evidence="2">The sequence shown here is derived from an EMBL/GenBank/DDBJ whole genome shotgun (WGS) entry which is preliminary data.</text>
</comment>
<dbReference type="EMBL" id="JBHGVX010000005">
    <property type="protein sequence ID" value="KAL1796064.1"/>
    <property type="molecule type" value="Genomic_DNA"/>
</dbReference>
<dbReference type="GeneID" id="96086610"/>
<name>A0ABR3UJN4_9PLEO</name>
<accession>A0ABR3UJN4</accession>
<gene>
    <name evidence="2" type="ORF">ACET3X_006288</name>
</gene>